<name>A0A2G6KHA2_9BACT</name>
<comment type="caution">
    <text evidence="9">The sequence shown here is derived from an EMBL/GenBank/DDBJ whole genome shotgun (WGS) entry which is preliminary data.</text>
</comment>
<dbReference type="Gene3D" id="3.40.1010.10">
    <property type="entry name" value="Cobalt-precorrin-4 Transmethylase, Domain 1"/>
    <property type="match status" value="1"/>
</dbReference>
<dbReference type="PROSITE" id="PS00839">
    <property type="entry name" value="SUMT_1"/>
    <property type="match status" value="1"/>
</dbReference>
<organism evidence="9 10">
    <name type="scientific">candidate division KSB3 bacterium</name>
    <dbReference type="NCBI Taxonomy" id="2044937"/>
    <lineage>
        <taxon>Bacteria</taxon>
        <taxon>candidate division KSB3</taxon>
    </lineage>
</organism>
<comment type="similarity">
    <text evidence="6">Belongs to the precorrin methyltransferase family.</text>
</comment>
<dbReference type="GO" id="GO:0004851">
    <property type="term" value="F:uroporphyrin-III C-methyltransferase activity"/>
    <property type="evidence" value="ECO:0007669"/>
    <property type="project" value="UniProtKB-EC"/>
</dbReference>
<evidence type="ECO:0000259" key="7">
    <source>
        <dbReference type="Pfam" id="PF00590"/>
    </source>
</evidence>
<dbReference type="NCBIfam" id="TIGR01469">
    <property type="entry name" value="cobA_cysG_Cterm"/>
    <property type="match status" value="1"/>
</dbReference>
<evidence type="ECO:0000256" key="4">
    <source>
        <dbReference type="ARBA" id="ARBA00022691"/>
    </source>
</evidence>
<dbReference type="InterPro" id="IPR003043">
    <property type="entry name" value="Uropor_MeTrfase_CS"/>
</dbReference>
<dbReference type="CDD" id="cd11642">
    <property type="entry name" value="SUMT"/>
    <property type="match status" value="1"/>
</dbReference>
<dbReference type="SUPFAM" id="SSF53790">
    <property type="entry name" value="Tetrapyrrole methylase"/>
    <property type="match status" value="1"/>
</dbReference>
<feature type="domain" description="Tetrapyrrole biosynthesis uroporphyrinogen III synthase" evidence="8">
    <location>
        <begin position="261"/>
        <end position="477"/>
    </location>
</feature>
<dbReference type="Pfam" id="PF00590">
    <property type="entry name" value="TP_methylase"/>
    <property type="match status" value="1"/>
</dbReference>
<reference evidence="9 10" key="1">
    <citation type="submission" date="2017-10" db="EMBL/GenBank/DDBJ databases">
        <title>Novel microbial diversity and functional potential in the marine mammal oral microbiome.</title>
        <authorList>
            <person name="Dudek N.K."/>
            <person name="Sun C.L."/>
            <person name="Burstein D."/>
            <person name="Kantor R.S."/>
            <person name="Aliaga Goltsman D.S."/>
            <person name="Bik E.M."/>
            <person name="Thomas B.C."/>
            <person name="Banfield J.F."/>
            <person name="Relman D.A."/>
        </authorList>
    </citation>
    <scope>NUCLEOTIDE SEQUENCE [LARGE SCALE GENOMIC DNA]</scope>
    <source>
        <strain evidence="9">DOLJORAL78_47_16</strain>
    </source>
</reference>
<dbReference type="Proteomes" id="UP000230821">
    <property type="component" value="Unassembled WGS sequence"/>
</dbReference>
<dbReference type="EMBL" id="PDSK01000077">
    <property type="protein sequence ID" value="PIE34750.1"/>
    <property type="molecule type" value="Genomic_DNA"/>
</dbReference>
<dbReference type="PANTHER" id="PTHR45790:SF3">
    <property type="entry name" value="S-ADENOSYL-L-METHIONINE-DEPENDENT UROPORPHYRINOGEN III METHYLTRANSFERASE, CHLOROPLASTIC"/>
    <property type="match status" value="1"/>
</dbReference>
<dbReference type="InterPro" id="IPR014777">
    <property type="entry name" value="4pyrrole_Mease_sub1"/>
</dbReference>
<dbReference type="FunFam" id="3.40.1010.10:FF:000001">
    <property type="entry name" value="Siroheme synthase"/>
    <property type="match status" value="1"/>
</dbReference>
<dbReference type="InterPro" id="IPR000878">
    <property type="entry name" value="4pyrrol_Mease"/>
</dbReference>
<keyword evidence="2 6" id="KW-0489">Methyltransferase</keyword>
<evidence type="ECO:0000256" key="2">
    <source>
        <dbReference type="ARBA" id="ARBA00022603"/>
    </source>
</evidence>
<keyword evidence="4" id="KW-0949">S-adenosyl-L-methionine</keyword>
<evidence type="ECO:0000313" key="9">
    <source>
        <dbReference type="EMBL" id="PIE34750.1"/>
    </source>
</evidence>
<dbReference type="PROSITE" id="PS00840">
    <property type="entry name" value="SUMT_2"/>
    <property type="match status" value="1"/>
</dbReference>
<dbReference type="Gene3D" id="3.40.50.10090">
    <property type="match status" value="2"/>
</dbReference>
<dbReference type="InterPro" id="IPR035996">
    <property type="entry name" value="4pyrrol_Methylase_sf"/>
</dbReference>
<dbReference type="InterPro" id="IPR003754">
    <property type="entry name" value="4pyrrol_synth_uPrphyn_synth"/>
</dbReference>
<dbReference type="PANTHER" id="PTHR45790">
    <property type="entry name" value="SIROHEME SYNTHASE-RELATED"/>
    <property type="match status" value="1"/>
</dbReference>
<keyword evidence="3 6" id="KW-0808">Transferase</keyword>
<protein>
    <recommendedName>
        <fullName evidence="1">uroporphyrinogen-III C-methyltransferase</fullName>
        <ecNumber evidence="1">2.1.1.107</ecNumber>
    </recommendedName>
</protein>
<evidence type="ECO:0000256" key="5">
    <source>
        <dbReference type="ARBA" id="ARBA00023244"/>
    </source>
</evidence>
<proteinExistence type="inferred from homology"/>
<dbReference type="Pfam" id="PF02602">
    <property type="entry name" value="HEM4"/>
    <property type="match status" value="1"/>
</dbReference>
<dbReference type="GO" id="GO:0019354">
    <property type="term" value="P:siroheme biosynthetic process"/>
    <property type="evidence" value="ECO:0007669"/>
    <property type="project" value="InterPro"/>
</dbReference>
<dbReference type="FunFam" id="3.30.950.10:FF:000001">
    <property type="entry name" value="Siroheme synthase"/>
    <property type="match status" value="1"/>
</dbReference>
<dbReference type="SUPFAM" id="SSF69618">
    <property type="entry name" value="HemD-like"/>
    <property type="match status" value="1"/>
</dbReference>
<keyword evidence="5" id="KW-0627">Porphyrin biosynthesis</keyword>
<dbReference type="GO" id="GO:0032259">
    <property type="term" value="P:methylation"/>
    <property type="evidence" value="ECO:0007669"/>
    <property type="project" value="UniProtKB-KW"/>
</dbReference>
<dbReference type="EC" id="2.1.1.107" evidence="1"/>
<dbReference type="AlphaFoldDB" id="A0A2G6KHA2"/>
<dbReference type="Gene3D" id="3.30.950.10">
    <property type="entry name" value="Methyltransferase, Cobalt-precorrin-4 Transmethylase, Domain 2"/>
    <property type="match status" value="1"/>
</dbReference>
<evidence type="ECO:0000256" key="3">
    <source>
        <dbReference type="ARBA" id="ARBA00022679"/>
    </source>
</evidence>
<accession>A0A2G6KHA2</accession>
<evidence type="ECO:0000256" key="6">
    <source>
        <dbReference type="RuleBase" id="RU003960"/>
    </source>
</evidence>
<gene>
    <name evidence="9" type="primary">cobA</name>
    <name evidence="9" type="ORF">CSA56_06885</name>
</gene>
<evidence type="ECO:0000259" key="8">
    <source>
        <dbReference type="Pfam" id="PF02602"/>
    </source>
</evidence>
<dbReference type="InterPro" id="IPR014776">
    <property type="entry name" value="4pyrrole_Mease_sub2"/>
</dbReference>
<dbReference type="NCBIfam" id="NF004790">
    <property type="entry name" value="PRK06136.1"/>
    <property type="match status" value="1"/>
</dbReference>
<dbReference type="InterPro" id="IPR036108">
    <property type="entry name" value="4pyrrol_syn_uPrphyn_synt_sf"/>
</dbReference>
<dbReference type="InterPro" id="IPR050161">
    <property type="entry name" value="Siro_Cobalamin_biosynth"/>
</dbReference>
<dbReference type="CDD" id="cd06578">
    <property type="entry name" value="HemD"/>
    <property type="match status" value="1"/>
</dbReference>
<evidence type="ECO:0000256" key="1">
    <source>
        <dbReference type="ARBA" id="ARBA00012162"/>
    </source>
</evidence>
<dbReference type="InterPro" id="IPR006366">
    <property type="entry name" value="CobA/CysG_C"/>
</dbReference>
<sequence length="490" mass="54340">MVYLIGAGPGDEELLTLKAKRMLGKCTAAMYDRLVNPAILRYLPEDCELHYCGKIPGQHSKTQDEINELLVSLVKNGHTVARLKGGDPYVFGRGGEEALRLQEESIAFEVIPGIPSPISVLNYAGIPITHRGIAQSFQVFTGTSAQSLNINWQAAADSHGTLVFLMGLGNIESITEKLIGRGKDRTIPCAVVMRGTSSKQKKVIGTLETICEKVKKAGLKSPSIIVVGDVVNFADALSWYERKPLFGQNICVTRSKEQARELRERLLDLGAQVTEINTIQIVKTAEVLQEYVEKLAEYDYMIFTSVNGVTTFFDFLRENEFDIRHIRADFAAIGPATASALKERGVVPAIVAEQFVAESLFESLKPIIKPGDKMFVARSRQARPYLVEQLRAQGCLVDEVHVYHVEPGQLQGKSLEEVDNIIFTSPTTVRNLIAMTSKEEIRQKELLAIGPITSQELQKYGMQAHVCETYSVDGIIQKLQEVSRSRDEKK</sequence>
<evidence type="ECO:0000313" key="10">
    <source>
        <dbReference type="Proteomes" id="UP000230821"/>
    </source>
</evidence>
<feature type="domain" description="Tetrapyrrole methylase" evidence="7">
    <location>
        <begin position="1"/>
        <end position="210"/>
    </location>
</feature>
<dbReference type="GO" id="GO:0004852">
    <property type="term" value="F:uroporphyrinogen-III synthase activity"/>
    <property type="evidence" value="ECO:0007669"/>
    <property type="project" value="InterPro"/>
</dbReference>